<reference evidence="3" key="1">
    <citation type="journal article" date="2014" name="Int. J. Syst. Evol. Microbiol.">
        <title>Complete genome sequence of Corynebacterium casei LMG S-19264T (=DSM 44701T), isolated from a smear-ripened cheese.</title>
        <authorList>
            <consortium name="US DOE Joint Genome Institute (JGI-PGF)"/>
            <person name="Walter F."/>
            <person name="Albersmeier A."/>
            <person name="Kalinowski J."/>
            <person name="Ruckert C."/>
        </authorList>
    </citation>
    <scope>NUCLEOTIDE SEQUENCE</scope>
    <source>
        <strain evidence="3">CGMCC 1.15725</strain>
    </source>
</reference>
<dbReference type="Pfam" id="PF00534">
    <property type="entry name" value="Glycos_transf_1"/>
    <property type="match status" value="1"/>
</dbReference>
<accession>A0A8J3E6V8</accession>
<evidence type="ECO:0000313" key="3">
    <source>
        <dbReference type="EMBL" id="GGF48344.1"/>
    </source>
</evidence>
<dbReference type="InterPro" id="IPR001296">
    <property type="entry name" value="Glyco_trans_1"/>
</dbReference>
<dbReference type="EMBL" id="BMJQ01000027">
    <property type="protein sequence ID" value="GGF48344.1"/>
    <property type="molecule type" value="Genomic_DNA"/>
</dbReference>
<evidence type="ECO:0000259" key="1">
    <source>
        <dbReference type="Pfam" id="PF00534"/>
    </source>
</evidence>
<feature type="domain" description="Glycosyltransferase subfamily 4-like N-terminal" evidence="2">
    <location>
        <begin position="9"/>
        <end position="131"/>
    </location>
</feature>
<dbReference type="Gene3D" id="3.40.50.2000">
    <property type="entry name" value="Glycogen Phosphorylase B"/>
    <property type="match status" value="2"/>
</dbReference>
<proteinExistence type="predicted"/>
<name>A0A8J3E6V8_9PROT</name>
<dbReference type="PANTHER" id="PTHR12526">
    <property type="entry name" value="GLYCOSYLTRANSFERASE"/>
    <property type="match status" value="1"/>
</dbReference>
<dbReference type="CDD" id="cd03808">
    <property type="entry name" value="GT4_CapM-like"/>
    <property type="match status" value="1"/>
</dbReference>
<protein>
    <submittedName>
        <fullName evidence="3">Glycosyl transferase family 1</fullName>
    </submittedName>
</protein>
<dbReference type="SUPFAM" id="SSF53756">
    <property type="entry name" value="UDP-Glycosyltransferase/glycogen phosphorylase"/>
    <property type="match status" value="1"/>
</dbReference>
<organism evidence="3 4">
    <name type="scientific">Aliidongia dinghuensis</name>
    <dbReference type="NCBI Taxonomy" id="1867774"/>
    <lineage>
        <taxon>Bacteria</taxon>
        <taxon>Pseudomonadati</taxon>
        <taxon>Pseudomonadota</taxon>
        <taxon>Alphaproteobacteria</taxon>
        <taxon>Rhodospirillales</taxon>
        <taxon>Dongiaceae</taxon>
        <taxon>Aliidongia</taxon>
    </lineage>
</organism>
<reference evidence="3" key="2">
    <citation type="submission" date="2020-09" db="EMBL/GenBank/DDBJ databases">
        <authorList>
            <person name="Sun Q."/>
            <person name="Zhou Y."/>
        </authorList>
    </citation>
    <scope>NUCLEOTIDE SEQUENCE</scope>
    <source>
        <strain evidence="3">CGMCC 1.15725</strain>
    </source>
</reference>
<dbReference type="GO" id="GO:0016757">
    <property type="term" value="F:glycosyltransferase activity"/>
    <property type="evidence" value="ECO:0007669"/>
    <property type="project" value="InterPro"/>
</dbReference>
<evidence type="ECO:0000259" key="2">
    <source>
        <dbReference type="Pfam" id="PF13477"/>
    </source>
</evidence>
<comment type="caution">
    <text evidence="3">The sequence shown here is derived from an EMBL/GenBank/DDBJ whole genome shotgun (WGS) entry which is preliminary data.</text>
</comment>
<dbReference type="PANTHER" id="PTHR12526:SF638">
    <property type="entry name" value="SPORE COAT PROTEIN SA"/>
    <property type="match status" value="1"/>
</dbReference>
<sequence>MPARQKTLIYVVTEDWYFWLHRLAIGQAALAAGYRVFVCARVQAHREILEQLGFTVVALPWRRGGGPLLNEIKTLWMLWRLFRRERPDIVHSIALKAIIYGGLMARLAGVRARVSTVAGLGYVFTSQRLKARVLRRPVLLALALGMRGPDALVTLENPDDGDRLAAGGAMRQSQVALVCSCGVDTDRFAPKPEPDGVPIVAMACRLVRDKGPAVAVAAMRRLKAEGVPIRFLLAGGTDKGSADSHTKEEVESWVAEGLVEWVGHISDVVSFWQGCHMAVYPSRYGEGVPKTLLEAASCGRPVVTTDMPGCREALVDGETGFLVPVDDDAAVAARLKQLALDPELRRRMGQAARAKALAEFADARVQAGMLDTYRRVLAL</sequence>
<dbReference type="Proteomes" id="UP000646365">
    <property type="component" value="Unassembled WGS sequence"/>
</dbReference>
<dbReference type="AlphaFoldDB" id="A0A8J3E6V8"/>
<dbReference type="InterPro" id="IPR028098">
    <property type="entry name" value="Glyco_trans_4-like_N"/>
</dbReference>
<dbReference type="Pfam" id="PF13477">
    <property type="entry name" value="Glyco_trans_4_2"/>
    <property type="match status" value="1"/>
</dbReference>
<keyword evidence="4" id="KW-1185">Reference proteome</keyword>
<feature type="domain" description="Glycosyl transferase family 1" evidence="1">
    <location>
        <begin position="188"/>
        <end position="354"/>
    </location>
</feature>
<keyword evidence="3" id="KW-0808">Transferase</keyword>
<gene>
    <name evidence="3" type="ORF">GCM10011611_63470</name>
</gene>
<evidence type="ECO:0000313" key="4">
    <source>
        <dbReference type="Proteomes" id="UP000646365"/>
    </source>
</evidence>